<accession>A0AA35ZFJ8</accession>
<proteinExistence type="predicted"/>
<dbReference type="EMBL" id="OX465082">
    <property type="protein sequence ID" value="CAI9291346.1"/>
    <property type="molecule type" value="Genomic_DNA"/>
</dbReference>
<evidence type="ECO:0000313" key="1">
    <source>
        <dbReference type="EMBL" id="CAI9291346.1"/>
    </source>
</evidence>
<gene>
    <name evidence="1" type="ORF">LSALG_LOCUS30491</name>
</gene>
<keyword evidence="2" id="KW-1185">Reference proteome</keyword>
<dbReference type="Proteomes" id="UP001177003">
    <property type="component" value="Chromosome 6"/>
</dbReference>
<protein>
    <submittedName>
        <fullName evidence="1">Uncharacterized protein</fullName>
    </submittedName>
</protein>
<evidence type="ECO:0000313" key="2">
    <source>
        <dbReference type="Proteomes" id="UP001177003"/>
    </source>
</evidence>
<organism evidence="1 2">
    <name type="scientific">Lactuca saligna</name>
    <name type="common">Willowleaf lettuce</name>
    <dbReference type="NCBI Taxonomy" id="75948"/>
    <lineage>
        <taxon>Eukaryota</taxon>
        <taxon>Viridiplantae</taxon>
        <taxon>Streptophyta</taxon>
        <taxon>Embryophyta</taxon>
        <taxon>Tracheophyta</taxon>
        <taxon>Spermatophyta</taxon>
        <taxon>Magnoliopsida</taxon>
        <taxon>eudicotyledons</taxon>
        <taxon>Gunneridae</taxon>
        <taxon>Pentapetalae</taxon>
        <taxon>asterids</taxon>
        <taxon>campanulids</taxon>
        <taxon>Asterales</taxon>
        <taxon>Asteraceae</taxon>
        <taxon>Cichorioideae</taxon>
        <taxon>Cichorieae</taxon>
        <taxon>Lactucinae</taxon>
        <taxon>Lactuca</taxon>
    </lineage>
</organism>
<reference evidence="1" key="1">
    <citation type="submission" date="2023-04" db="EMBL/GenBank/DDBJ databases">
        <authorList>
            <person name="Vijverberg K."/>
            <person name="Xiong W."/>
            <person name="Schranz E."/>
        </authorList>
    </citation>
    <scope>NUCLEOTIDE SEQUENCE</scope>
</reference>
<dbReference type="AlphaFoldDB" id="A0AA35ZFJ8"/>
<name>A0AA35ZFJ8_LACSI</name>
<sequence>MKPKVLLLPPATIRFGNLHHLKPNLYMTLMPEQDLQHIEDEKRTSLILSTVMGKTMNTVQLVSCTTTENTTPLSELPDLCRNHRTVIGITENGIVITKRYLFTFSRSGCSQPSSLVHHIRPPLLLPPSETMSIYLFSPARRFLDLKGAEPQTESDLADLDVIYALKESDGLEVNKLILRGVR</sequence>